<proteinExistence type="predicted"/>
<reference evidence="2 3" key="1">
    <citation type="submission" date="2014-04" db="EMBL/GenBank/DDBJ databases">
        <title>Genome assembly of Hyalangium minutum DSM 14724.</title>
        <authorList>
            <person name="Sharma G."/>
            <person name="Subramanian S."/>
        </authorList>
    </citation>
    <scope>NUCLEOTIDE SEQUENCE [LARGE SCALE GENOMIC DNA]</scope>
    <source>
        <strain evidence="2 3">DSM 14724</strain>
    </source>
</reference>
<accession>A0A085WS70</accession>
<feature type="transmembrane region" description="Helical" evidence="1">
    <location>
        <begin position="235"/>
        <end position="268"/>
    </location>
</feature>
<comment type="caution">
    <text evidence="2">The sequence shown here is derived from an EMBL/GenBank/DDBJ whole genome shotgun (WGS) entry which is preliminary data.</text>
</comment>
<organism evidence="2 3">
    <name type="scientific">Hyalangium minutum</name>
    <dbReference type="NCBI Taxonomy" id="394096"/>
    <lineage>
        <taxon>Bacteria</taxon>
        <taxon>Pseudomonadati</taxon>
        <taxon>Myxococcota</taxon>
        <taxon>Myxococcia</taxon>
        <taxon>Myxococcales</taxon>
        <taxon>Cystobacterineae</taxon>
        <taxon>Archangiaceae</taxon>
        <taxon>Hyalangium</taxon>
    </lineage>
</organism>
<dbReference type="RefSeq" id="WP_044185706.1">
    <property type="nucleotide sequence ID" value="NZ_JMCB01000003.1"/>
</dbReference>
<name>A0A085WS70_9BACT</name>
<dbReference type="AlphaFoldDB" id="A0A085WS70"/>
<protein>
    <submittedName>
        <fullName evidence="2">Uncharacterized protein</fullName>
    </submittedName>
</protein>
<keyword evidence="1" id="KW-1133">Transmembrane helix</keyword>
<dbReference type="EMBL" id="JMCB01000003">
    <property type="protein sequence ID" value="KFE70533.1"/>
    <property type="molecule type" value="Genomic_DNA"/>
</dbReference>
<evidence type="ECO:0000313" key="3">
    <source>
        <dbReference type="Proteomes" id="UP000028725"/>
    </source>
</evidence>
<keyword evidence="1" id="KW-0472">Membrane</keyword>
<feature type="transmembrane region" description="Helical" evidence="1">
    <location>
        <begin position="30"/>
        <end position="56"/>
    </location>
</feature>
<feature type="transmembrane region" description="Helical" evidence="1">
    <location>
        <begin position="280"/>
        <end position="299"/>
    </location>
</feature>
<feature type="transmembrane region" description="Helical" evidence="1">
    <location>
        <begin position="68"/>
        <end position="86"/>
    </location>
</feature>
<gene>
    <name evidence="2" type="ORF">DB31_5575</name>
</gene>
<keyword evidence="3" id="KW-1185">Reference proteome</keyword>
<keyword evidence="1" id="KW-0812">Transmembrane</keyword>
<dbReference type="Proteomes" id="UP000028725">
    <property type="component" value="Unassembled WGS sequence"/>
</dbReference>
<feature type="transmembrane region" description="Helical" evidence="1">
    <location>
        <begin position="192"/>
        <end position="215"/>
    </location>
</feature>
<dbReference type="STRING" id="394096.DB31_5575"/>
<sequence length="300" mass="33329">MHAAAEPAPPPGPGEDAAPRFHVHAWRPALRLLAATAQLLSASNLLYLGALSLLGILEGLDPPSPFQMLVQLAVFSLLPLVLVWMLRRFTASTLLVEPARLVLQSRTARFEIPRESVTGVEPWKLPLPGSGLVLRMKSGRRFQYHLQVAAPVPLLNALGASVPSSAPAAEHPSSRFGQARHDWRRRLLDKPAFKFGLIPLVPTGIMFRAHQYITFGGLFGEYDMFGLAAYLRTFALYWVSFTTGLLLYAGFWRFAAELLAFAMTWLLPSRARGIRLAAEWLCRLMYYVAVPALIAWRFLG</sequence>
<evidence type="ECO:0000313" key="2">
    <source>
        <dbReference type="EMBL" id="KFE70533.1"/>
    </source>
</evidence>
<evidence type="ECO:0000256" key="1">
    <source>
        <dbReference type="SAM" id="Phobius"/>
    </source>
</evidence>